<protein>
    <submittedName>
        <fullName evidence="1">Uncharacterized protein</fullName>
    </submittedName>
</protein>
<dbReference type="AlphaFoldDB" id="A0A5J4RN06"/>
<accession>A0A5J4RN06</accession>
<comment type="caution">
    <text evidence="1">The sequence shown here is derived from an EMBL/GenBank/DDBJ whole genome shotgun (WGS) entry which is preliminary data.</text>
</comment>
<sequence length="71" mass="8227">MEYTTAPLRKVISPKETLKNLPIGVEYEILAKDIKSNVLRSMKTQLEREFDMKFKVSEAGLVDRTKVTRLK</sequence>
<evidence type="ECO:0000313" key="1">
    <source>
        <dbReference type="EMBL" id="KAA6334755.1"/>
    </source>
</evidence>
<gene>
    <name evidence="1" type="ORF">EZS27_016961</name>
</gene>
<organism evidence="1">
    <name type="scientific">termite gut metagenome</name>
    <dbReference type="NCBI Taxonomy" id="433724"/>
    <lineage>
        <taxon>unclassified sequences</taxon>
        <taxon>metagenomes</taxon>
        <taxon>organismal metagenomes</taxon>
    </lineage>
</organism>
<proteinExistence type="predicted"/>
<name>A0A5J4RN06_9ZZZZ</name>
<dbReference type="EMBL" id="SNRY01000964">
    <property type="protein sequence ID" value="KAA6334755.1"/>
    <property type="molecule type" value="Genomic_DNA"/>
</dbReference>
<reference evidence="1" key="1">
    <citation type="submission" date="2019-03" db="EMBL/GenBank/DDBJ databases">
        <title>Single cell metagenomics reveals metabolic interactions within the superorganism composed of flagellate Streblomastix strix and complex community of Bacteroidetes bacteria on its surface.</title>
        <authorList>
            <person name="Treitli S.C."/>
            <person name="Kolisko M."/>
            <person name="Husnik F."/>
            <person name="Keeling P."/>
            <person name="Hampl V."/>
        </authorList>
    </citation>
    <scope>NUCLEOTIDE SEQUENCE</scope>
    <source>
        <strain evidence="1">STM</strain>
    </source>
</reference>